<comment type="caution">
    <text evidence="3">The sequence shown here is derived from an EMBL/GenBank/DDBJ whole genome shotgun (WGS) entry which is preliminary data.</text>
</comment>
<sequence>MITGFGSTAPKITAPNSTEGQPDPWVLTNTDATAYAEYIYTPLPEGLPNFIRVLGLLPGPKGSPIEIEIYDTPLHGRLALKYEALSYEWGISLCPKPKLDGPYVFDATEDVVEKGKQVQLMREVYRSAERVLFWIQGDQVEGGGRRDAFNLIPRLARAWEEQDAGRDLDFSGPLKTKVEWDDKLFDERETKQFDRLRSLFSRPYFGRIWIVQEVVLAQSERARVVCGDLECAWGAFYQAFCFLLHSRLRFVGRGHGKTVCKDYMPLLAVAAVKKDYEADHASWRTTSGARNLHIIMRNFLGHQVTDPRDRIYGMLGLVESKRIPALLPDYPKTVQETYRYATEWSLRDSDSLAVITLCDSVWFKEMKDMPSWAPDLTIGLLKCRLGRHTRLLDLFRPLFIPPTIKGATLTTRALVFDIVTSFQNPFTPANMGWIMLQQFHNYCLDKYPYPCSEGNTSRLEALWRTLLTNRVDAVEVASPSYSAHFNNMMSTGFLKSLGLPLRLTGREPSLLTTASEPEHRNLLVLFPTDIQNDISILALISKNPLLQFLYSCLSSGDGRLFDEQVQCHNTLTEGDRGRQFFTTLKGYFGFGPPSPFAQGKMVDGKRPMLKGVGVRTYNVVAVLAGCESILILRAEAGIKGVYRIVGNAYVYGLCEGMRFNEGRLPDMEMVTII</sequence>
<protein>
    <recommendedName>
        <fullName evidence="2">Heterokaryon incompatibility domain-containing protein</fullName>
    </recommendedName>
</protein>
<dbReference type="GeneID" id="43600971"/>
<dbReference type="EMBL" id="NPIC01000008">
    <property type="protein sequence ID" value="RDL33754.1"/>
    <property type="molecule type" value="Genomic_DNA"/>
</dbReference>
<proteinExistence type="predicted"/>
<dbReference type="PANTHER" id="PTHR24148:SF64">
    <property type="entry name" value="HETEROKARYON INCOMPATIBILITY DOMAIN-CONTAINING PROTEIN"/>
    <property type="match status" value="1"/>
</dbReference>
<feature type="region of interest" description="Disordered" evidence="1">
    <location>
        <begin position="1"/>
        <end position="24"/>
    </location>
</feature>
<evidence type="ECO:0000313" key="3">
    <source>
        <dbReference type="EMBL" id="RDL33754.1"/>
    </source>
</evidence>
<evidence type="ECO:0000313" key="4">
    <source>
        <dbReference type="Proteomes" id="UP000254866"/>
    </source>
</evidence>
<feature type="domain" description="Heterokaryon incompatibility" evidence="2">
    <location>
        <begin position="111"/>
        <end position="213"/>
    </location>
</feature>
<reference evidence="3 4" key="1">
    <citation type="journal article" date="2018" name="IMA Fungus">
        <title>IMA Genome-F 9: Draft genome sequence of Annulohypoxylon stygium, Aspergillus mulundensis, Berkeleyomyces basicola (syn. Thielaviopsis basicola), Ceratocystis smalleyi, two Cercospora beticola strains, Coleophoma cylindrospora, Fusarium fracticaudum, Phialophora cf. hyalina, and Morchella septimelata.</title>
        <authorList>
            <person name="Wingfield B.D."/>
            <person name="Bills G.F."/>
            <person name="Dong Y."/>
            <person name="Huang W."/>
            <person name="Nel W.J."/>
            <person name="Swalarsk-Parry B.S."/>
            <person name="Vaghefi N."/>
            <person name="Wilken P.M."/>
            <person name="An Z."/>
            <person name="de Beer Z.W."/>
            <person name="De Vos L."/>
            <person name="Chen L."/>
            <person name="Duong T.A."/>
            <person name="Gao Y."/>
            <person name="Hammerbacher A."/>
            <person name="Kikkert J.R."/>
            <person name="Li Y."/>
            <person name="Li H."/>
            <person name="Li K."/>
            <person name="Li Q."/>
            <person name="Liu X."/>
            <person name="Ma X."/>
            <person name="Naidoo K."/>
            <person name="Pethybridge S.J."/>
            <person name="Sun J."/>
            <person name="Steenkamp E.T."/>
            <person name="van der Nest M.A."/>
            <person name="van Wyk S."/>
            <person name="Wingfield M.J."/>
            <person name="Xiong C."/>
            <person name="Yue Q."/>
            <person name="Zhang X."/>
        </authorList>
    </citation>
    <scope>NUCLEOTIDE SEQUENCE [LARGE SCALE GENOMIC DNA]</scope>
    <source>
        <strain evidence="3 4">BP 5553</strain>
    </source>
</reference>
<dbReference type="RefSeq" id="XP_031867036.1">
    <property type="nucleotide sequence ID" value="XM_032016745.1"/>
</dbReference>
<evidence type="ECO:0000259" key="2">
    <source>
        <dbReference type="Pfam" id="PF06985"/>
    </source>
</evidence>
<organism evidence="3 4">
    <name type="scientific">Venustampulla echinocandica</name>
    <dbReference type="NCBI Taxonomy" id="2656787"/>
    <lineage>
        <taxon>Eukaryota</taxon>
        <taxon>Fungi</taxon>
        <taxon>Dikarya</taxon>
        <taxon>Ascomycota</taxon>
        <taxon>Pezizomycotina</taxon>
        <taxon>Leotiomycetes</taxon>
        <taxon>Helotiales</taxon>
        <taxon>Pleuroascaceae</taxon>
        <taxon>Venustampulla</taxon>
    </lineage>
</organism>
<dbReference type="PANTHER" id="PTHR24148">
    <property type="entry name" value="ANKYRIN REPEAT DOMAIN-CONTAINING PROTEIN 39 HOMOLOG-RELATED"/>
    <property type="match status" value="1"/>
</dbReference>
<dbReference type="AlphaFoldDB" id="A0A370TFS8"/>
<dbReference type="InterPro" id="IPR010730">
    <property type="entry name" value="HET"/>
</dbReference>
<keyword evidence="4" id="KW-1185">Reference proteome</keyword>
<gene>
    <name evidence="3" type="ORF">BP5553_08122</name>
</gene>
<dbReference type="OrthoDB" id="2157530at2759"/>
<evidence type="ECO:0000256" key="1">
    <source>
        <dbReference type="SAM" id="MobiDB-lite"/>
    </source>
</evidence>
<accession>A0A370TFS8</accession>
<dbReference type="InterPro" id="IPR052895">
    <property type="entry name" value="HetReg/Transcr_Mod"/>
</dbReference>
<dbReference type="Pfam" id="PF06985">
    <property type="entry name" value="HET"/>
    <property type="match status" value="1"/>
</dbReference>
<name>A0A370TFS8_9HELO</name>
<dbReference type="Proteomes" id="UP000254866">
    <property type="component" value="Unassembled WGS sequence"/>
</dbReference>
<dbReference type="STRING" id="2656787.A0A370TFS8"/>